<dbReference type="RefSeq" id="WP_065689025.1">
    <property type="nucleotide sequence ID" value="NZ_LXKT01000029.1"/>
</dbReference>
<evidence type="ECO:0000313" key="2">
    <source>
        <dbReference type="Proteomes" id="UP000093451"/>
    </source>
</evidence>
<dbReference type="EMBL" id="LXKT01000029">
    <property type="protein sequence ID" value="OCJ32699.1"/>
    <property type="molecule type" value="Genomic_DNA"/>
</dbReference>
<accession>A0AB36EBX6</accession>
<evidence type="ECO:0000313" key="1">
    <source>
        <dbReference type="EMBL" id="OCJ32699.1"/>
    </source>
</evidence>
<comment type="caution">
    <text evidence="1">The sequence shown here is derived from an EMBL/GenBank/DDBJ whole genome shotgun (WGS) entry which is preliminary data.</text>
</comment>
<dbReference type="Proteomes" id="UP000093451">
    <property type="component" value="Unassembled WGS sequence"/>
</dbReference>
<sequence>MRDIDDLISGLIRAANDPARMAPEDHSGLLYQAILAITDLRRQAGIPPTGTSRDGIIQLRAVAGQQEDIDPSERAAAQLEAADMITTLRVVIKSGVSTRIFEHGAAD</sequence>
<dbReference type="AlphaFoldDB" id="A0AB36EBX6"/>
<reference evidence="1 2" key="1">
    <citation type="journal article" date="2016" name="PeerJ">
        <title>Gall-ID: tools for genotyping gall-causing phytopathogenic bacteria.</title>
        <authorList>
            <person name="Davis E.W.II."/>
            <person name="Weisberg A.J."/>
            <person name="Tabima J.F."/>
            <person name="Grunwald N.J."/>
            <person name="Chang J.H."/>
        </authorList>
    </citation>
    <scope>NUCLEOTIDE SEQUENCE [LARGE SCALE GENOMIC DNA]</scope>
    <source>
        <strain evidence="1 2">N2/73</strain>
    </source>
</reference>
<gene>
    <name evidence="1" type="ORF">A6U91_21110</name>
</gene>
<proteinExistence type="predicted"/>
<organism evidence="1 2">
    <name type="scientific">Agrobacterium tumefaciens</name>
    <dbReference type="NCBI Taxonomy" id="358"/>
    <lineage>
        <taxon>Bacteria</taxon>
        <taxon>Pseudomonadati</taxon>
        <taxon>Pseudomonadota</taxon>
        <taxon>Alphaproteobacteria</taxon>
        <taxon>Hyphomicrobiales</taxon>
        <taxon>Rhizobiaceae</taxon>
        <taxon>Rhizobium/Agrobacterium group</taxon>
        <taxon>Agrobacterium</taxon>
        <taxon>Agrobacterium tumefaciens complex</taxon>
    </lineage>
</organism>
<protein>
    <submittedName>
        <fullName evidence="1">Uncharacterized protein</fullName>
    </submittedName>
</protein>
<name>A0AB36EBX6_AGRTU</name>